<protein>
    <submittedName>
        <fullName evidence="2">Uncharacterized protein</fullName>
    </submittedName>
</protein>
<name>A0AB39Z4P8_DROSZ</name>
<dbReference type="GeneID" id="108008884"/>
<accession>A0AB39Z4P8</accession>
<reference evidence="2" key="1">
    <citation type="submission" date="2025-08" db="UniProtKB">
        <authorList>
            <consortium name="RefSeq"/>
        </authorList>
    </citation>
    <scope>IDENTIFICATION</scope>
</reference>
<gene>
    <name evidence="2" type="primary">LOC108008884</name>
</gene>
<dbReference type="RefSeq" id="XP_016928277.3">
    <property type="nucleotide sequence ID" value="XM_017072788.4"/>
</dbReference>
<sequence length="63" mass="7452">MADMEEYGLPMAKITFISDELERTHLARVPQVLRQLEDIREPEDEMLLADGSRLRRKPFSEDY</sequence>
<dbReference type="AlphaFoldDB" id="A0AB39Z4P8"/>
<keyword evidence="1" id="KW-1185">Reference proteome</keyword>
<organism evidence="1 2">
    <name type="scientific">Drosophila suzukii</name>
    <name type="common">Spotted-wing drosophila fruit fly</name>
    <dbReference type="NCBI Taxonomy" id="28584"/>
    <lineage>
        <taxon>Eukaryota</taxon>
        <taxon>Metazoa</taxon>
        <taxon>Ecdysozoa</taxon>
        <taxon>Arthropoda</taxon>
        <taxon>Hexapoda</taxon>
        <taxon>Insecta</taxon>
        <taxon>Pterygota</taxon>
        <taxon>Neoptera</taxon>
        <taxon>Endopterygota</taxon>
        <taxon>Diptera</taxon>
        <taxon>Brachycera</taxon>
        <taxon>Muscomorpha</taxon>
        <taxon>Ephydroidea</taxon>
        <taxon>Drosophilidae</taxon>
        <taxon>Drosophila</taxon>
        <taxon>Sophophora</taxon>
    </lineage>
</organism>
<evidence type="ECO:0000313" key="2">
    <source>
        <dbReference type="RefSeq" id="XP_016928277.3"/>
    </source>
</evidence>
<dbReference type="Proteomes" id="UP001652628">
    <property type="component" value="Chromosome 2R"/>
</dbReference>
<proteinExistence type="predicted"/>
<evidence type="ECO:0000313" key="1">
    <source>
        <dbReference type="Proteomes" id="UP001652628"/>
    </source>
</evidence>